<evidence type="ECO:0000256" key="1">
    <source>
        <dbReference type="SAM" id="SignalP"/>
    </source>
</evidence>
<proteinExistence type="predicted"/>
<dbReference type="EMBL" id="JPQT01000109">
    <property type="protein sequence ID" value="KFE50473.1"/>
    <property type="molecule type" value="Genomic_DNA"/>
</dbReference>
<protein>
    <recommendedName>
        <fullName evidence="4">Peptidoglycan-binding protein CsiV</fullName>
    </recommendedName>
</protein>
<evidence type="ECO:0000313" key="3">
    <source>
        <dbReference type="Proteomes" id="UP000028643"/>
    </source>
</evidence>
<dbReference type="InterPro" id="IPR021241">
    <property type="entry name" value="CsiV"/>
</dbReference>
<dbReference type="RefSeq" id="WP_047576329.1">
    <property type="nucleotide sequence ID" value="NZ_JPQT01000109.1"/>
</dbReference>
<evidence type="ECO:0000313" key="2">
    <source>
        <dbReference type="EMBL" id="KFE50473.1"/>
    </source>
</evidence>
<keyword evidence="1" id="KW-0732">Signal</keyword>
<accession>A0A085V4W0</accession>
<feature type="signal peptide" evidence="1">
    <location>
        <begin position="1"/>
        <end position="20"/>
    </location>
</feature>
<name>A0A085V4W0_PSESX</name>
<sequence>MRVFRSLLLLLTLFAPTAFADGSYQVEMILFRQLGEPAATRQFAPEGWAADAQRIDAQNERSVALSDLAGKLEASGTYKVLLHRAWSQNLTAEPGKMAISSGQEQLGHFPIEGTLSIGIARFTDIAADFWVNQLDSHGVLLSSERMKQTTRVKNGELIYMDYGSLAMLIKIAPL</sequence>
<comment type="caution">
    <text evidence="2">The sequence shown here is derived from an EMBL/GenBank/DDBJ whole genome shotgun (WGS) entry which is preliminary data.</text>
</comment>
<feature type="chain" id="PRO_5001798470" description="Peptidoglycan-binding protein CsiV" evidence="1">
    <location>
        <begin position="21"/>
        <end position="174"/>
    </location>
</feature>
<dbReference type="Proteomes" id="UP000028643">
    <property type="component" value="Unassembled WGS sequence"/>
</dbReference>
<dbReference type="AlphaFoldDB" id="A0A085V4W0"/>
<dbReference type="Pfam" id="PF10972">
    <property type="entry name" value="CsiV"/>
    <property type="match status" value="1"/>
</dbReference>
<evidence type="ECO:0008006" key="4">
    <source>
        <dbReference type="Google" id="ProtNLM"/>
    </source>
</evidence>
<organism evidence="2 3">
    <name type="scientific">Pseudomonas syringae</name>
    <dbReference type="NCBI Taxonomy" id="317"/>
    <lineage>
        <taxon>Bacteria</taxon>
        <taxon>Pseudomonadati</taxon>
        <taxon>Pseudomonadota</taxon>
        <taxon>Gammaproteobacteria</taxon>
        <taxon>Pseudomonadales</taxon>
        <taxon>Pseudomonadaceae</taxon>
        <taxon>Pseudomonas</taxon>
    </lineage>
</organism>
<reference evidence="2 3" key="1">
    <citation type="submission" date="2014-07" db="EMBL/GenBank/DDBJ databases">
        <title>Draft Genome Sequences of Environmental Pseudomonas syringae strains.</title>
        <authorList>
            <person name="Baltrus D.A."/>
            <person name="Berge O."/>
            <person name="Morris C."/>
        </authorList>
    </citation>
    <scope>NUCLEOTIDE SEQUENCE [LARGE SCALE GENOMIC DNA]</scope>
    <source>
        <strain evidence="2 3">CEB003</strain>
    </source>
</reference>
<gene>
    <name evidence="2" type="ORF">IV02_16425</name>
</gene>
<dbReference type="PATRIC" id="fig|317.174.peg.3358"/>